<keyword evidence="7" id="KW-0723">Serine/threonine-protein kinase</keyword>
<evidence type="ECO:0000256" key="10">
    <source>
        <dbReference type="ARBA" id="ARBA00022737"/>
    </source>
</evidence>
<evidence type="ECO:0000256" key="16">
    <source>
        <dbReference type="ARBA" id="ARBA00023136"/>
    </source>
</evidence>
<accession>A0A8T3E6R9</accession>
<feature type="repeat" description="ANK" evidence="19">
    <location>
        <begin position="533"/>
        <end position="565"/>
    </location>
</feature>
<comment type="subcellular location">
    <subcellularLocation>
        <location evidence="2">Cytoplasm</location>
    </subcellularLocation>
    <subcellularLocation>
        <location evidence="1">Membrane</location>
        <topology evidence="1">Peripheral membrane protein</topology>
    </subcellularLocation>
</comment>
<evidence type="ECO:0000256" key="3">
    <source>
        <dbReference type="ARBA" id="ARBA00005843"/>
    </source>
</evidence>
<evidence type="ECO:0000256" key="5">
    <source>
        <dbReference type="ARBA" id="ARBA00022490"/>
    </source>
</evidence>
<evidence type="ECO:0000256" key="19">
    <source>
        <dbReference type="PROSITE-ProRule" id="PRU00023"/>
    </source>
</evidence>
<dbReference type="PROSITE" id="PS50297">
    <property type="entry name" value="ANK_REP_REGION"/>
    <property type="match status" value="9"/>
</dbReference>
<dbReference type="GO" id="GO:0005737">
    <property type="term" value="C:cytoplasm"/>
    <property type="evidence" value="ECO:0007669"/>
    <property type="project" value="UniProtKB-SubCell"/>
</dbReference>
<evidence type="ECO:0000256" key="12">
    <source>
        <dbReference type="ARBA" id="ARBA00022777"/>
    </source>
</evidence>
<evidence type="ECO:0000256" key="1">
    <source>
        <dbReference type="ARBA" id="ARBA00004170"/>
    </source>
</evidence>
<protein>
    <recommendedName>
        <fullName evidence="4">non-specific serine/threonine protein kinase</fullName>
        <ecNumber evidence="4">2.7.11.1</ecNumber>
    </recommendedName>
</protein>
<sequence>METPDSPPGSMGLLKTFDSSEFGSWEKIGSGGFGQVYKVRHVQWKTCLAIKCPPSLHVDEKERAELLEEAKKMEAAKFRYILPVYGICSDPQGLVMEYMETGSLETLLASETLPWELRFRIVHETAVGMNFLHCMNPPLLHLDLKPANILLDAHYHVKISDFGLARWNGFSRADDVSRDGFCGTIAYLPPERIIAKDRVSDTKHDVYSFSIVIWGILTQKKPYQGENNILHIMVKVIKGMRPDLNAVPRCRPQACTGLLALMQKCWHHSPQARPTFQEITSEAEELCSKPQEDSKGLATEPEAIPSQGQSHGEQEKESKPVRPKSAMLPEKDYSLSELLSQVDSGISRSFDRVKEESSQCKDTTSKRLSGISSVDSAFSSQGSITLSFEKENAANDMGTLDMQRKKLCEAIKTQDIAKLMKILQPQDVDLVLEGGCSLLHYAIQQSNEEAVKFLLLSNANPNLPNAKGSTALHLAAERKMRSMAELLLGRKTNVNAKDEDQYTPLHFAAQNGDETLTRMLLDRHASINEADFEGRTPSHVACQHGQENVVRVLLSRGADVHIRGKDDWTPLHFAAWQGHLAIVKLLAKQAGADVDGQTSDGRSALHLACQRGQYRVARILIELGADVHVKAARQRTPLHVAAETGHTSTSRLLIKHKAEIQAQTAEGCTALHLAAQRGHLPTVKMLLEEKADPQAADCALRLPCHLAAEGGHCEVVRELVQGCPETANMSDAQGLTPLHLAVRGGYADMVAILLSHGAEMPQTTPQTVVLQTMPQNPPPTESPQPQSLQAPEEFEGTSTLKRPQRKVLVLKLTDGEAGERADHNGSLCASASC</sequence>
<evidence type="ECO:0000256" key="20">
    <source>
        <dbReference type="PROSITE-ProRule" id="PRU10141"/>
    </source>
</evidence>
<reference evidence="23" key="1">
    <citation type="submission" date="2021-01" db="EMBL/GenBank/DDBJ databases">
        <authorList>
            <person name="Zahm M."/>
            <person name="Roques C."/>
            <person name="Cabau C."/>
            <person name="Klopp C."/>
            <person name="Donnadieu C."/>
            <person name="Jouanno E."/>
            <person name="Lampietro C."/>
            <person name="Louis A."/>
            <person name="Herpin A."/>
            <person name="Echchiki A."/>
            <person name="Berthelot C."/>
            <person name="Parey E."/>
            <person name="Roest-Crollius H."/>
            <person name="Braasch I."/>
            <person name="Postlethwait J."/>
            <person name="Bobe J."/>
            <person name="Montfort J."/>
            <person name="Bouchez O."/>
            <person name="Begum T."/>
            <person name="Mejri S."/>
            <person name="Adams A."/>
            <person name="Chen W.-J."/>
            <person name="Guiguen Y."/>
        </authorList>
    </citation>
    <scope>NUCLEOTIDE SEQUENCE</scope>
    <source>
        <tissue evidence="23">Blood</tissue>
    </source>
</reference>
<comment type="caution">
    <text evidence="23">The sequence shown here is derived from an EMBL/GenBank/DDBJ whole genome shotgun (WGS) entry which is preliminary data.</text>
</comment>
<dbReference type="GO" id="GO:0005524">
    <property type="term" value="F:ATP binding"/>
    <property type="evidence" value="ECO:0007669"/>
    <property type="project" value="UniProtKB-UniRule"/>
</dbReference>
<dbReference type="Proteomes" id="UP000829720">
    <property type="component" value="Unassembled WGS sequence"/>
</dbReference>
<feature type="repeat" description="ANK" evidence="19">
    <location>
        <begin position="666"/>
        <end position="698"/>
    </location>
</feature>
<dbReference type="SUPFAM" id="SSF56112">
    <property type="entry name" value="Protein kinase-like (PK-like)"/>
    <property type="match status" value="1"/>
</dbReference>
<dbReference type="PROSITE" id="PS50088">
    <property type="entry name" value="ANK_REPEAT"/>
    <property type="match status" value="9"/>
</dbReference>
<feature type="region of interest" description="Disordered" evidence="21">
    <location>
        <begin position="282"/>
        <end position="328"/>
    </location>
</feature>
<dbReference type="EMBL" id="JAERUA010000002">
    <property type="protein sequence ID" value="KAI1903704.1"/>
    <property type="molecule type" value="Genomic_DNA"/>
</dbReference>
<keyword evidence="12" id="KW-0418">Kinase</keyword>
<dbReference type="InterPro" id="IPR008271">
    <property type="entry name" value="Ser/Thr_kinase_AS"/>
</dbReference>
<dbReference type="CDD" id="cd14025">
    <property type="entry name" value="STKc_RIP4_like"/>
    <property type="match status" value="1"/>
</dbReference>
<comment type="catalytic activity">
    <reaction evidence="17">
        <text>L-threonyl-[protein] + ATP = O-phospho-L-threonyl-[protein] + ADP + H(+)</text>
        <dbReference type="Rhea" id="RHEA:46608"/>
        <dbReference type="Rhea" id="RHEA-COMP:11060"/>
        <dbReference type="Rhea" id="RHEA-COMP:11605"/>
        <dbReference type="ChEBI" id="CHEBI:15378"/>
        <dbReference type="ChEBI" id="CHEBI:30013"/>
        <dbReference type="ChEBI" id="CHEBI:30616"/>
        <dbReference type="ChEBI" id="CHEBI:61977"/>
        <dbReference type="ChEBI" id="CHEBI:456216"/>
        <dbReference type="EC" id="2.7.11.1"/>
    </reaction>
</comment>
<evidence type="ECO:0000259" key="22">
    <source>
        <dbReference type="PROSITE" id="PS50011"/>
    </source>
</evidence>
<keyword evidence="16" id="KW-0472">Membrane</keyword>
<evidence type="ECO:0000256" key="2">
    <source>
        <dbReference type="ARBA" id="ARBA00004496"/>
    </source>
</evidence>
<dbReference type="InterPro" id="IPR002110">
    <property type="entry name" value="Ankyrin_rpt"/>
</dbReference>
<dbReference type="Pfam" id="PF00023">
    <property type="entry name" value="Ank"/>
    <property type="match status" value="1"/>
</dbReference>
<dbReference type="PROSITE" id="PS00107">
    <property type="entry name" value="PROTEIN_KINASE_ATP"/>
    <property type="match status" value="1"/>
</dbReference>
<evidence type="ECO:0000256" key="17">
    <source>
        <dbReference type="ARBA" id="ARBA00047899"/>
    </source>
</evidence>
<dbReference type="Pfam" id="PF12796">
    <property type="entry name" value="Ank_2"/>
    <property type="match status" value="4"/>
</dbReference>
<evidence type="ECO:0000256" key="21">
    <source>
        <dbReference type="SAM" id="MobiDB-lite"/>
    </source>
</evidence>
<dbReference type="Gene3D" id="1.25.40.20">
    <property type="entry name" value="Ankyrin repeat-containing domain"/>
    <property type="match status" value="5"/>
</dbReference>
<comment type="similarity">
    <text evidence="3">Belongs to the protein kinase superfamily. TKL Ser/Thr protein kinase family.</text>
</comment>
<keyword evidence="11 20" id="KW-0547">Nucleotide-binding</keyword>
<dbReference type="InterPro" id="IPR050745">
    <property type="entry name" value="Multifunctional_regulatory"/>
</dbReference>
<dbReference type="InterPro" id="IPR000719">
    <property type="entry name" value="Prot_kinase_dom"/>
</dbReference>
<evidence type="ECO:0000256" key="6">
    <source>
        <dbReference type="ARBA" id="ARBA00022499"/>
    </source>
</evidence>
<feature type="repeat" description="ANK" evidence="19">
    <location>
        <begin position="566"/>
        <end position="599"/>
    </location>
</feature>
<name>A0A8T3E6R9_9TELE</name>
<dbReference type="OrthoDB" id="195446at2759"/>
<keyword evidence="5" id="KW-0963">Cytoplasm</keyword>
<evidence type="ECO:0000256" key="13">
    <source>
        <dbReference type="ARBA" id="ARBA00022840"/>
    </source>
</evidence>
<dbReference type="EC" id="2.7.11.1" evidence="4"/>
<evidence type="ECO:0000313" key="23">
    <source>
        <dbReference type="EMBL" id="KAI1903704.1"/>
    </source>
</evidence>
<keyword evidence="6" id="KW-1017">Isopeptide bond</keyword>
<evidence type="ECO:0000256" key="9">
    <source>
        <dbReference type="ARBA" id="ARBA00022679"/>
    </source>
</evidence>
<evidence type="ECO:0000256" key="15">
    <source>
        <dbReference type="ARBA" id="ARBA00023043"/>
    </source>
</evidence>
<keyword evidence="15 19" id="KW-0040">ANK repeat</keyword>
<organism evidence="23 24">
    <name type="scientific">Albula goreensis</name>
    <dbReference type="NCBI Taxonomy" id="1534307"/>
    <lineage>
        <taxon>Eukaryota</taxon>
        <taxon>Metazoa</taxon>
        <taxon>Chordata</taxon>
        <taxon>Craniata</taxon>
        <taxon>Vertebrata</taxon>
        <taxon>Euteleostomi</taxon>
        <taxon>Actinopterygii</taxon>
        <taxon>Neopterygii</taxon>
        <taxon>Teleostei</taxon>
        <taxon>Albuliformes</taxon>
        <taxon>Albulidae</taxon>
        <taxon>Albula</taxon>
    </lineage>
</organism>
<dbReference type="InterPro" id="IPR036770">
    <property type="entry name" value="Ankyrin_rpt-contain_sf"/>
</dbReference>
<dbReference type="SUPFAM" id="SSF48403">
    <property type="entry name" value="Ankyrin repeat"/>
    <property type="match status" value="1"/>
</dbReference>
<dbReference type="PROSITE" id="PS00108">
    <property type="entry name" value="PROTEIN_KINASE_ST"/>
    <property type="match status" value="1"/>
</dbReference>
<dbReference type="SMART" id="SM00248">
    <property type="entry name" value="ANK"/>
    <property type="match status" value="10"/>
</dbReference>
<evidence type="ECO:0000256" key="7">
    <source>
        <dbReference type="ARBA" id="ARBA00022527"/>
    </source>
</evidence>
<evidence type="ECO:0000313" key="24">
    <source>
        <dbReference type="Proteomes" id="UP000829720"/>
    </source>
</evidence>
<dbReference type="GO" id="GO:0004674">
    <property type="term" value="F:protein serine/threonine kinase activity"/>
    <property type="evidence" value="ECO:0007669"/>
    <property type="project" value="UniProtKB-KW"/>
</dbReference>
<dbReference type="PANTHER" id="PTHR24189">
    <property type="entry name" value="MYOTROPHIN"/>
    <property type="match status" value="1"/>
</dbReference>
<feature type="compositionally biased region" description="Basic and acidic residues" evidence="21">
    <location>
        <begin position="286"/>
        <end position="295"/>
    </location>
</feature>
<keyword evidence="13 20" id="KW-0067">ATP-binding</keyword>
<gene>
    <name evidence="23" type="ORF">AGOR_G00029960</name>
</gene>
<dbReference type="FunFam" id="1.10.510.10:FF:000288">
    <property type="entry name" value="Receptor-interacting serine/threonine-protein kinase 2"/>
    <property type="match status" value="1"/>
</dbReference>
<dbReference type="Gene3D" id="1.10.510.10">
    <property type="entry name" value="Transferase(Phosphotransferase) domain 1"/>
    <property type="match status" value="1"/>
</dbReference>
<dbReference type="AlphaFoldDB" id="A0A8T3E6R9"/>
<evidence type="ECO:0000256" key="4">
    <source>
        <dbReference type="ARBA" id="ARBA00012513"/>
    </source>
</evidence>
<keyword evidence="8" id="KW-0597">Phosphoprotein</keyword>
<evidence type="ECO:0000256" key="14">
    <source>
        <dbReference type="ARBA" id="ARBA00022843"/>
    </source>
</evidence>
<feature type="region of interest" description="Disordered" evidence="21">
    <location>
        <begin position="814"/>
        <end position="833"/>
    </location>
</feature>
<feature type="domain" description="Protein kinase" evidence="22">
    <location>
        <begin position="22"/>
        <end position="286"/>
    </location>
</feature>
<evidence type="ECO:0000256" key="11">
    <source>
        <dbReference type="ARBA" id="ARBA00022741"/>
    </source>
</evidence>
<feature type="repeat" description="ANK" evidence="19">
    <location>
        <begin position="467"/>
        <end position="499"/>
    </location>
</feature>
<dbReference type="PANTHER" id="PTHR24189:SF50">
    <property type="entry name" value="ANKYRIN REPEAT AND SOCS BOX PROTEIN 2"/>
    <property type="match status" value="1"/>
</dbReference>
<feature type="repeat" description="ANK" evidence="19">
    <location>
        <begin position="733"/>
        <end position="765"/>
    </location>
</feature>
<feature type="repeat" description="ANK" evidence="19">
    <location>
        <begin position="600"/>
        <end position="632"/>
    </location>
</feature>
<evidence type="ECO:0000256" key="18">
    <source>
        <dbReference type="ARBA" id="ARBA00048679"/>
    </source>
</evidence>
<dbReference type="PRINTS" id="PR01415">
    <property type="entry name" value="ANKYRIN"/>
</dbReference>
<dbReference type="GO" id="GO:0016020">
    <property type="term" value="C:membrane"/>
    <property type="evidence" value="ECO:0007669"/>
    <property type="project" value="UniProtKB-SubCell"/>
</dbReference>
<dbReference type="SMART" id="SM00220">
    <property type="entry name" value="S_TKc"/>
    <property type="match status" value="1"/>
</dbReference>
<feature type="repeat" description="ANK" evidence="19">
    <location>
        <begin position="633"/>
        <end position="665"/>
    </location>
</feature>
<keyword evidence="24" id="KW-1185">Reference proteome</keyword>
<dbReference type="InterPro" id="IPR011009">
    <property type="entry name" value="Kinase-like_dom_sf"/>
</dbReference>
<keyword evidence="9" id="KW-0808">Transferase</keyword>
<feature type="binding site" evidence="20">
    <location>
        <position position="51"/>
    </location>
    <ligand>
        <name>ATP</name>
        <dbReference type="ChEBI" id="CHEBI:30616"/>
    </ligand>
</feature>
<keyword evidence="10" id="KW-0677">Repeat</keyword>
<dbReference type="PROSITE" id="PS50011">
    <property type="entry name" value="PROTEIN_KINASE_DOM"/>
    <property type="match status" value="1"/>
</dbReference>
<dbReference type="InterPro" id="IPR017441">
    <property type="entry name" value="Protein_kinase_ATP_BS"/>
</dbReference>
<dbReference type="Pfam" id="PF00069">
    <property type="entry name" value="Pkinase"/>
    <property type="match status" value="1"/>
</dbReference>
<feature type="compositionally biased region" description="Basic and acidic residues" evidence="21">
    <location>
        <begin position="814"/>
        <end position="823"/>
    </location>
</feature>
<feature type="repeat" description="ANK" evidence="19">
    <location>
        <begin position="434"/>
        <end position="466"/>
    </location>
</feature>
<evidence type="ECO:0000256" key="8">
    <source>
        <dbReference type="ARBA" id="ARBA00022553"/>
    </source>
</evidence>
<proteinExistence type="inferred from homology"/>
<feature type="repeat" description="ANK" evidence="19">
    <location>
        <begin position="500"/>
        <end position="532"/>
    </location>
</feature>
<comment type="catalytic activity">
    <reaction evidence="18">
        <text>L-seryl-[protein] + ATP = O-phospho-L-seryl-[protein] + ADP + H(+)</text>
        <dbReference type="Rhea" id="RHEA:17989"/>
        <dbReference type="Rhea" id="RHEA-COMP:9863"/>
        <dbReference type="Rhea" id="RHEA-COMP:11604"/>
        <dbReference type="ChEBI" id="CHEBI:15378"/>
        <dbReference type="ChEBI" id="CHEBI:29999"/>
        <dbReference type="ChEBI" id="CHEBI:30616"/>
        <dbReference type="ChEBI" id="CHEBI:83421"/>
        <dbReference type="ChEBI" id="CHEBI:456216"/>
        <dbReference type="EC" id="2.7.11.1"/>
    </reaction>
</comment>
<feature type="region of interest" description="Disordered" evidence="21">
    <location>
        <begin position="772"/>
        <end position="803"/>
    </location>
</feature>
<keyword evidence="14" id="KW-0832">Ubl conjugation</keyword>